<feature type="signal peptide" evidence="1">
    <location>
        <begin position="1"/>
        <end position="23"/>
    </location>
</feature>
<organism evidence="2 3">
    <name type="scientific">Shimia aestuarii</name>
    <dbReference type="NCBI Taxonomy" id="254406"/>
    <lineage>
        <taxon>Bacteria</taxon>
        <taxon>Pseudomonadati</taxon>
        <taxon>Pseudomonadota</taxon>
        <taxon>Alphaproteobacteria</taxon>
        <taxon>Rhodobacterales</taxon>
        <taxon>Roseobacteraceae</taxon>
    </lineage>
</organism>
<dbReference type="Pfam" id="PF02643">
    <property type="entry name" value="DUF192"/>
    <property type="match status" value="1"/>
</dbReference>
<dbReference type="AlphaFoldDB" id="A0A1I4PAQ6"/>
<dbReference type="InterPro" id="IPR003795">
    <property type="entry name" value="DUF192"/>
</dbReference>
<dbReference type="InterPro" id="IPR038695">
    <property type="entry name" value="Saro_0823-like_sf"/>
</dbReference>
<evidence type="ECO:0008006" key="4">
    <source>
        <dbReference type="Google" id="ProtNLM"/>
    </source>
</evidence>
<proteinExistence type="predicted"/>
<dbReference type="PANTHER" id="PTHR37953:SF1">
    <property type="entry name" value="UPF0127 PROTEIN MJ1496"/>
    <property type="match status" value="1"/>
</dbReference>
<reference evidence="2 3" key="1">
    <citation type="submission" date="2016-10" db="EMBL/GenBank/DDBJ databases">
        <authorList>
            <person name="de Groot N.N."/>
        </authorList>
    </citation>
    <scope>NUCLEOTIDE SEQUENCE [LARGE SCALE GENOMIC DNA]</scope>
    <source>
        <strain evidence="2 3">DSM 15283</strain>
    </source>
</reference>
<keyword evidence="1" id="KW-0732">Signal</keyword>
<dbReference type="PANTHER" id="PTHR37953">
    <property type="entry name" value="UPF0127 PROTEIN MJ1496"/>
    <property type="match status" value="1"/>
</dbReference>
<gene>
    <name evidence="2" type="ORF">SAMN04488042_105155</name>
</gene>
<dbReference type="Gene3D" id="2.60.120.1140">
    <property type="entry name" value="Protein of unknown function DUF192"/>
    <property type="match status" value="1"/>
</dbReference>
<dbReference type="STRING" id="254406.SAMN04488042_105155"/>
<accession>A0A1I4PAQ6</accession>
<feature type="chain" id="PRO_5011436137" description="DUF192 domain-containing protein" evidence="1">
    <location>
        <begin position="24"/>
        <end position="159"/>
    </location>
</feature>
<keyword evidence="3" id="KW-1185">Reference proteome</keyword>
<name>A0A1I4PAQ6_9RHOB</name>
<evidence type="ECO:0000256" key="1">
    <source>
        <dbReference type="SAM" id="SignalP"/>
    </source>
</evidence>
<evidence type="ECO:0000313" key="3">
    <source>
        <dbReference type="Proteomes" id="UP000199144"/>
    </source>
</evidence>
<dbReference type="Proteomes" id="UP000199144">
    <property type="component" value="Unassembled WGS sequence"/>
</dbReference>
<evidence type="ECO:0000313" key="2">
    <source>
        <dbReference type="EMBL" id="SFM24872.1"/>
    </source>
</evidence>
<dbReference type="EMBL" id="FOTQ01000005">
    <property type="protein sequence ID" value="SFM24872.1"/>
    <property type="molecule type" value="Genomic_DNA"/>
</dbReference>
<sequence length="159" mass="17589">MLRRTLVGLVAMLTLWSVSPVLAEGACTPTSLEIRGDWGQARFNVEVADTERARAIGLMYRERLPRSAGMLFVYEETGPVSFWMRNTLIPLDMLFVDQFGVISHIHHDAVPLDETPIPGGRAVRYVLEINGGLAKALGISVGSEMRHPAMIQSIAKWPC</sequence>
<dbReference type="OrthoDB" id="9808290at2"/>
<protein>
    <recommendedName>
        <fullName evidence="4">DUF192 domain-containing protein</fullName>
    </recommendedName>
</protein>
<dbReference type="RefSeq" id="WP_093094332.1">
    <property type="nucleotide sequence ID" value="NZ_FOTQ01000005.1"/>
</dbReference>